<dbReference type="PANTHER" id="PTHR43155">
    <property type="entry name" value="CYCLIC DI-GMP PHOSPHODIESTERASE PA4108-RELATED"/>
    <property type="match status" value="1"/>
</dbReference>
<dbReference type="InterPro" id="IPR003018">
    <property type="entry name" value="GAF"/>
</dbReference>
<feature type="domain" description="HD-GYP" evidence="1">
    <location>
        <begin position="314"/>
        <end position="528"/>
    </location>
</feature>
<protein>
    <submittedName>
        <fullName evidence="2">Chemotactic transducer-related protein</fullName>
    </submittedName>
</protein>
<gene>
    <name evidence="2" type="ORF">HH1059_06010</name>
</gene>
<sequence length="545" mass="60484">MSRGSGQPLEERLEQLLSIGQALSAETNTDALVEMILRGARNLTNADAGTVYSVEEESFLSFETVHNDSLGLHLGGTSGNPVDFPTLPLYTEDGSPNDRNVAAYSAVSGEAVRIADAYDAEGFDFSGTRRIDAQTGYRSKSFLTVPMRDHEGSVIGVLQLINALDPHSGEPTEFSAADEKIASSLASQAAIALTKQQLIDAQRALFNSFTKVIAKSIDRKNPTTGKHCERVPLLTMMVADAINESQSSTTEDFKLSPEQYDELSLAAWLHDCGKVTTPEAIVNKATKLERQIDGINEIMTRAAATRQEAQLKSLTEQHQAITSGDTEAAERAKEELKVFEQQLQDDMDFLCSANTGKEFMEEAAQERVDRIAERYTWTDHLGKEHPLLTEDEIENLKIRRGTLNQQEMAIMHDHVRVSREMLEQLNFPKHLQRTPQIAGQHHERMAGGGYPDNLAGEQICFGARILAIADVFEALTAPDRPYKETKTLSQALKIMGFMAEEGHFDKNLFQIFIEEKVYLKYAHEHMLPELIDEVDESSLPGLAKD</sequence>
<dbReference type="CDD" id="cd00077">
    <property type="entry name" value="HDc"/>
    <property type="match status" value="1"/>
</dbReference>
<dbReference type="PANTHER" id="PTHR43155:SF2">
    <property type="entry name" value="CYCLIC DI-GMP PHOSPHODIESTERASE PA4108"/>
    <property type="match status" value="1"/>
</dbReference>
<organism evidence="2 3">
    <name type="scientific">Halorhodospira halochloris</name>
    <name type="common">Ectothiorhodospira halochloris</name>
    <dbReference type="NCBI Taxonomy" id="1052"/>
    <lineage>
        <taxon>Bacteria</taxon>
        <taxon>Pseudomonadati</taxon>
        <taxon>Pseudomonadota</taxon>
        <taxon>Gammaproteobacteria</taxon>
        <taxon>Chromatiales</taxon>
        <taxon>Ectothiorhodospiraceae</taxon>
        <taxon>Halorhodospira</taxon>
    </lineage>
</organism>
<proteinExistence type="predicted"/>
<dbReference type="InterPro" id="IPR003607">
    <property type="entry name" value="HD/PDEase_dom"/>
</dbReference>
<evidence type="ECO:0000313" key="2">
    <source>
        <dbReference type="EMBL" id="BAU57288.1"/>
    </source>
</evidence>
<evidence type="ECO:0000313" key="3">
    <source>
        <dbReference type="Proteomes" id="UP000218890"/>
    </source>
</evidence>
<dbReference type="SUPFAM" id="SSF55781">
    <property type="entry name" value="GAF domain-like"/>
    <property type="match status" value="1"/>
</dbReference>
<dbReference type="Pfam" id="PF01590">
    <property type="entry name" value="GAF"/>
    <property type="match status" value="1"/>
</dbReference>
<dbReference type="InterPro" id="IPR037522">
    <property type="entry name" value="HD_GYP_dom"/>
</dbReference>
<dbReference type="Gene3D" id="1.10.3210.10">
    <property type="entry name" value="Hypothetical protein af1432"/>
    <property type="match status" value="2"/>
</dbReference>
<dbReference type="SMART" id="SM00471">
    <property type="entry name" value="HDc"/>
    <property type="match status" value="1"/>
</dbReference>
<name>A0A0X8X989_HALHR</name>
<dbReference type="SMART" id="SM00065">
    <property type="entry name" value="GAF"/>
    <property type="match status" value="1"/>
</dbReference>
<dbReference type="Pfam" id="PF13487">
    <property type="entry name" value="HD_5"/>
    <property type="match status" value="1"/>
</dbReference>
<dbReference type="RefSeq" id="WP_096408129.1">
    <property type="nucleotide sequence ID" value="NZ_AP017372.2"/>
</dbReference>
<evidence type="ECO:0000259" key="1">
    <source>
        <dbReference type="PROSITE" id="PS51832"/>
    </source>
</evidence>
<dbReference type="Gene3D" id="3.30.450.40">
    <property type="match status" value="1"/>
</dbReference>
<dbReference type="SUPFAM" id="SSF109604">
    <property type="entry name" value="HD-domain/PDEase-like"/>
    <property type="match status" value="1"/>
</dbReference>
<keyword evidence="3" id="KW-1185">Reference proteome</keyword>
<dbReference type="EMBL" id="AP017372">
    <property type="protein sequence ID" value="BAU57288.1"/>
    <property type="molecule type" value="Genomic_DNA"/>
</dbReference>
<dbReference type="GO" id="GO:0008081">
    <property type="term" value="F:phosphoric diester hydrolase activity"/>
    <property type="evidence" value="ECO:0007669"/>
    <property type="project" value="UniProtKB-ARBA"/>
</dbReference>
<dbReference type="OrthoDB" id="9802066at2"/>
<accession>A0A0X8X989</accession>
<dbReference type="AlphaFoldDB" id="A0A0X8X989"/>
<dbReference type="PROSITE" id="PS51832">
    <property type="entry name" value="HD_GYP"/>
    <property type="match status" value="1"/>
</dbReference>
<dbReference type="Proteomes" id="UP000218890">
    <property type="component" value="Chromosome"/>
</dbReference>
<dbReference type="KEGG" id="hhk:HH1059_06010"/>
<reference evidence="2" key="1">
    <citation type="submission" date="2016-02" db="EMBL/GenBank/DDBJ databases">
        <title>Halorhodospira halochloris DSM-1059 complete genome, version 2.</title>
        <authorList>
            <person name="Tsukatani Y."/>
        </authorList>
    </citation>
    <scope>NUCLEOTIDE SEQUENCE</scope>
    <source>
        <strain evidence="2">DSM 1059</strain>
    </source>
</reference>
<dbReference type="InterPro" id="IPR029016">
    <property type="entry name" value="GAF-like_dom_sf"/>
</dbReference>